<dbReference type="PANTHER" id="PTHR43312">
    <property type="entry name" value="D-THREO-ALDOSE 1-DEHYDROGENASE"/>
    <property type="match status" value="1"/>
</dbReference>
<dbReference type="CDD" id="cd19100">
    <property type="entry name" value="AKR_unchar"/>
    <property type="match status" value="1"/>
</dbReference>
<sequence length="329" mass="37102">MVSRSGFGAIPIQRISIEASTRLLRKAFEQGINFFDTAKGYTDSEEKIGHALRDVRSQITLATKSPASDKKGVLADIDNSLRRLQTDYIDILQLHNPSYVPRPGDEHGMYDALLEAKASGKIRFLGLTNHRLHVAREAVESDLYDTIQFPFNLLSDAKDLELIQIAKQHDVGAIAMKALSGGLITNAASAFAFLRQYDNVVPIWGIELESQLDEFLAFEQQPPVLDDAMRQSIERDRRELSGAFCRGCGYCLPCPVEIPIPMAARMALLMGRMPYQQFLSAEWKERMERIPQCIDCRQCASRCPYELDTPALLKREYAAYQEFARQHAV</sequence>
<dbReference type="GO" id="GO:0046872">
    <property type="term" value="F:metal ion binding"/>
    <property type="evidence" value="ECO:0007669"/>
    <property type="project" value="UniProtKB-KW"/>
</dbReference>
<dbReference type="GO" id="GO:0051536">
    <property type="term" value="F:iron-sulfur cluster binding"/>
    <property type="evidence" value="ECO:0007669"/>
    <property type="project" value="UniProtKB-KW"/>
</dbReference>
<keyword evidence="1" id="KW-0479">Metal-binding</keyword>
<dbReference type="InterPro" id="IPR053135">
    <property type="entry name" value="AKR2_Oxidoreductase"/>
</dbReference>
<dbReference type="InterPro" id="IPR020471">
    <property type="entry name" value="AKR"/>
</dbReference>
<dbReference type="Gene3D" id="3.20.20.100">
    <property type="entry name" value="NADP-dependent oxidoreductase domain"/>
    <property type="match status" value="1"/>
</dbReference>
<feature type="domain" description="4Fe-4S ferredoxin-type" evidence="4">
    <location>
        <begin position="283"/>
        <end position="315"/>
    </location>
</feature>
<accession>A0A0S6W4E0</accession>
<dbReference type="InterPro" id="IPR023210">
    <property type="entry name" value="NADP_OxRdtase_dom"/>
</dbReference>
<keyword evidence="6" id="KW-1185">Reference proteome</keyword>
<proteinExistence type="predicted"/>
<dbReference type="GO" id="GO:0016491">
    <property type="term" value="F:oxidoreductase activity"/>
    <property type="evidence" value="ECO:0007669"/>
    <property type="project" value="InterPro"/>
</dbReference>
<dbReference type="PRINTS" id="PR00069">
    <property type="entry name" value="ALDKETRDTASE"/>
</dbReference>
<dbReference type="SUPFAM" id="SSF54862">
    <property type="entry name" value="4Fe-4S ferredoxins"/>
    <property type="match status" value="1"/>
</dbReference>
<evidence type="ECO:0000256" key="3">
    <source>
        <dbReference type="ARBA" id="ARBA00023014"/>
    </source>
</evidence>
<dbReference type="EMBL" id="DF820459">
    <property type="protein sequence ID" value="GAK53268.1"/>
    <property type="molecule type" value="Genomic_DNA"/>
</dbReference>
<reference evidence="5 6" key="1">
    <citation type="journal article" date="2015" name="PeerJ">
        <title>First genomic representation of candidate bacterial phylum KSB3 points to enhanced environmental sensing as a trigger of wastewater bulking.</title>
        <authorList>
            <person name="Sekiguchi Y."/>
            <person name="Ohashi A."/>
            <person name="Parks D.H."/>
            <person name="Yamauchi T."/>
            <person name="Tyson G.W."/>
            <person name="Hugenholtz P."/>
        </authorList>
    </citation>
    <scope>NUCLEOTIDE SEQUENCE [LARGE SCALE GENOMIC DNA]</scope>
</reference>
<dbReference type="PANTHER" id="PTHR43312:SF1">
    <property type="entry name" value="NADP-DEPENDENT OXIDOREDUCTASE DOMAIN-CONTAINING PROTEIN"/>
    <property type="match status" value="1"/>
</dbReference>
<gene>
    <name evidence="5" type="ORF">U14_04533</name>
</gene>
<dbReference type="AlphaFoldDB" id="A0A0S6W4E0"/>
<evidence type="ECO:0000256" key="1">
    <source>
        <dbReference type="ARBA" id="ARBA00022723"/>
    </source>
</evidence>
<dbReference type="InterPro" id="IPR036812">
    <property type="entry name" value="NAD(P)_OxRdtase_dom_sf"/>
</dbReference>
<organism evidence="5 6">
    <name type="scientific">Candidatus Moduliflexus flocculans</name>
    <dbReference type="NCBI Taxonomy" id="1499966"/>
    <lineage>
        <taxon>Bacteria</taxon>
        <taxon>Candidatus Moduliflexota</taxon>
        <taxon>Candidatus Moduliflexia</taxon>
        <taxon>Candidatus Moduliflexales</taxon>
        <taxon>Candidatus Moduliflexaceae</taxon>
    </lineage>
</organism>
<dbReference type="HOGENOM" id="CLU_023205_3_1_0"/>
<keyword evidence="3" id="KW-0411">Iron-sulfur</keyword>
<evidence type="ECO:0000256" key="2">
    <source>
        <dbReference type="ARBA" id="ARBA00023004"/>
    </source>
</evidence>
<dbReference type="STRING" id="1499966.U14_04533"/>
<dbReference type="Pfam" id="PF00248">
    <property type="entry name" value="Aldo_ket_red"/>
    <property type="match status" value="1"/>
</dbReference>
<keyword evidence="2" id="KW-0408">Iron</keyword>
<dbReference type="Pfam" id="PF13534">
    <property type="entry name" value="Fer4_17"/>
    <property type="match status" value="1"/>
</dbReference>
<evidence type="ECO:0000259" key="4">
    <source>
        <dbReference type="PROSITE" id="PS51379"/>
    </source>
</evidence>
<dbReference type="PROSITE" id="PS51379">
    <property type="entry name" value="4FE4S_FER_2"/>
    <property type="match status" value="1"/>
</dbReference>
<protein>
    <submittedName>
        <fullName evidence="5">Aldo/keto reductase</fullName>
    </submittedName>
</protein>
<dbReference type="Proteomes" id="UP000030700">
    <property type="component" value="Unassembled WGS sequence"/>
</dbReference>
<dbReference type="SUPFAM" id="SSF51430">
    <property type="entry name" value="NAD(P)-linked oxidoreductase"/>
    <property type="match status" value="1"/>
</dbReference>
<evidence type="ECO:0000313" key="6">
    <source>
        <dbReference type="Proteomes" id="UP000030700"/>
    </source>
</evidence>
<dbReference type="PROSITE" id="PS00198">
    <property type="entry name" value="4FE4S_FER_1"/>
    <property type="match status" value="1"/>
</dbReference>
<dbReference type="InterPro" id="IPR017896">
    <property type="entry name" value="4Fe4S_Fe-S-bd"/>
</dbReference>
<dbReference type="InterPro" id="IPR017900">
    <property type="entry name" value="4Fe4S_Fe_S_CS"/>
</dbReference>
<evidence type="ECO:0000313" key="5">
    <source>
        <dbReference type="EMBL" id="GAK53268.1"/>
    </source>
</evidence>
<name>A0A0S6W4E0_9BACT</name>